<comment type="function">
    <text evidence="1">Core subunit of the mitochondrial membrane respiratory chain NADH dehydrogenase (Complex I) that is believed to belong to the minimal assembly required for catalysis. Complex I functions in the transfer of electrons from NADH to the respiratory chain. The immediate electron acceptor for the enzyme is believed to be ubiquinone.</text>
</comment>
<keyword evidence="14 17" id="KW-0496">Mitochondrion</keyword>
<dbReference type="EC" id="7.1.1.2" evidence="4 17"/>
<evidence type="ECO:0000256" key="4">
    <source>
        <dbReference type="ARBA" id="ARBA00012944"/>
    </source>
</evidence>
<keyword evidence="9" id="KW-1278">Translocase</keyword>
<evidence type="ECO:0000256" key="3">
    <source>
        <dbReference type="ARBA" id="ARBA00009025"/>
    </source>
</evidence>
<dbReference type="GO" id="GO:0048039">
    <property type="term" value="F:ubiquinone binding"/>
    <property type="evidence" value="ECO:0007669"/>
    <property type="project" value="TreeGrafter"/>
</dbReference>
<evidence type="ECO:0000256" key="12">
    <source>
        <dbReference type="ARBA" id="ARBA00023027"/>
    </source>
</evidence>
<accession>A4UAI2</accession>
<evidence type="ECO:0000256" key="10">
    <source>
        <dbReference type="ARBA" id="ARBA00022982"/>
    </source>
</evidence>
<dbReference type="GO" id="GO:0042773">
    <property type="term" value="P:ATP synthesis coupled electron transport"/>
    <property type="evidence" value="ECO:0007669"/>
    <property type="project" value="InterPro"/>
</dbReference>
<evidence type="ECO:0000256" key="9">
    <source>
        <dbReference type="ARBA" id="ARBA00022967"/>
    </source>
</evidence>
<evidence type="ECO:0000256" key="8">
    <source>
        <dbReference type="ARBA" id="ARBA00022692"/>
    </source>
</evidence>
<protein>
    <recommendedName>
        <fullName evidence="5 17">NADH-ubiquinone oxidoreductase chain 4</fullName>
        <ecNumber evidence="4 17">7.1.1.2</ecNumber>
    </recommendedName>
</protein>
<keyword evidence="10 17" id="KW-0249">Electron transport</keyword>
<dbReference type="EMBL" id="DQ870926">
    <property type="protein sequence ID" value="ABH05005.1"/>
    <property type="molecule type" value="Genomic_DNA"/>
</dbReference>
<dbReference type="GO" id="GO:0015990">
    <property type="term" value="P:electron transport coupled proton transport"/>
    <property type="evidence" value="ECO:0007669"/>
    <property type="project" value="TreeGrafter"/>
</dbReference>
<name>A4UAI2_BOMIG</name>
<organism evidence="19">
    <name type="scientific">Bombus ignitus</name>
    <name type="common">Bumblebee</name>
    <dbReference type="NCBI Taxonomy" id="130704"/>
    <lineage>
        <taxon>Eukaryota</taxon>
        <taxon>Metazoa</taxon>
        <taxon>Ecdysozoa</taxon>
        <taxon>Arthropoda</taxon>
        <taxon>Hexapoda</taxon>
        <taxon>Insecta</taxon>
        <taxon>Pterygota</taxon>
        <taxon>Neoptera</taxon>
        <taxon>Endopterygota</taxon>
        <taxon>Hymenoptera</taxon>
        <taxon>Apocrita</taxon>
        <taxon>Aculeata</taxon>
        <taxon>Apoidea</taxon>
        <taxon>Anthophila</taxon>
        <taxon>Apidae</taxon>
        <taxon>Bombus</taxon>
        <taxon>Bombus</taxon>
    </lineage>
</organism>
<evidence type="ECO:0000256" key="14">
    <source>
        <dbReference type="ARBA" id="ARBA00023128"/>
    </source>
</evidence>
<dbReference type="GO" id="GO:0031966">
    <property type="term" value="C:mitochondrial membrane"/>
    <property type="evidence" value="ECO:0007669"/>
    <property type="project" value="UniProtKB-SubCell"/>
</dbReference>
<feature type="transmembrane region" description="Helical" evidence="17">
    <location>
        <begin position="266"/>
        <end position="286"/>
    </location>
</feature>
<comment type="subcellular location">
    <subcellularLocation>
        <location evidence="2 17">Mitochondrion membrane</location>
        <topology evidence="2 17">Multi-pass membrane protein</topology>
    </subcellularLocation>
</comment>
<comment type="similarity">
    <text evidence="3 17">Belongs to the complex I subunit 4 family.</text>
</comment>
<keyword evidence="6 17" id="KW-0813">Transport</keyword>
<comment type="function">
    <text evidence="17">Core subunit of the mitochondrial membrane respiratory chain NADH dehydrogenase (Complex I) which catalyzes electron transfer from NADH through the respiratory chain, using ubiquinone as an electron acceptor. Essential for the catalytic activity and assembly of complex I.</text>
</comment>
<dbReference type="InterPro" id="IPR003918">
    <property type="entry name" value="NADH_UbQ_OxRdtase"/>
</dbReference>
<proteinExistence type="inferred from homology"/>
<evidence type="ECO:0000256" key="15">
    <source>
        <dbReference type="ARBA" id="ARBA00023136"/>
    </source>
</evidence>
<evidence type="ECO:0000256" key="2">
    <source>
        <dbReference type="ARBA" id="ARBA00004225"/>
    </source>
</evidence>
<sequence>MNEILILLVIMFFMNYVNFYILSNLMFLMSFYFLVNFSWIKWINIVWGFGDNYYSSYLILMMIWVFGMIFLNLNELKKYCLILNLILFFLMLLNFVAMDLLMFYFMYESSLLLIFFMIMEWGYSEDRILAAFYLMFYTLLFSLPMLYLVFLILEKSGSMIFFFLEIKDFSFDNFNFIYLLMSFLVKIPMYLLHGWLLKAHVEASFFSSMILASVMLKLGSYGMLRLILIFNNKMVNLSFYLMIINLFGMLILSMLCLFQFDMKLIIAMSSIIHMGIMIMGMLSGFMTGLLGSLFMMISHGLVSSGLFYLVNTIYEQTNSRIIFLNKGLMNLMPSMSMMWFMMCVYNSGAPISLNMVSEIFLLMSLIGWYKYLFVFLFFYCLFSFMYSIYLFSFIQFGEIYNLNLNLVNSSLMNFLTLILHLLPLNMFIFKLFF</sequence>
<feature type="transmembrane region" description="Helical" evidence="17">
    <location>
        <begin position="205"/>
        <end position="227"/>
    </location>
</feature>
<keyword evidence="12 17" id="KW-0520">NAD</keyword>
<dbReference type="PANTHER" id="PTHR43507:SF20">
    <property type="entry name" value="NADH-UBIQUINONE OXIDOREDUCTASE CHAIN 4"/>
    <property type="match status" value="1"/>
</dbReference>
<dbReference type="PANTHER" id="PTHR43507">
    <property type="entry name" value="NADH-UBIQUINONE OXIDOREDUCTASE CHAIN 4"/>
    <property type="match status" value="1"/>
</dbReference>
<feature type="transmembrane region" description="Helical" evidence="17">
    <location>
        <begin position="334"/>
        <end position="356"/>
    </location>
</feature>
<dbReference type="GO" id="GO:0003954">
    <property type="term" value="F:NADH dehydrogenase activity"/>
    <property type="evidence" value="ECO:0007669"/>
    <property type="project" value="TreeGrafter"/>
</dbReference>
<evidence type="ECO:0000256" key="13">
    <source>
        <dbReference type="ARBA" id="ARBA00023075"/>
    </source>
</evidence>
<keyword evidence="15 17" id="KW-0472">Membrane</keyword>
<evidence type="ECO:0000256" key="1">
    <source>
        <dbReference type="ARBA" id="ARBA00003257"/>
    </source>
</evidence>
<dbReference type="PRINTS" id="PR01437">
    <property type="entry name" value="NUOXDRDTASE4"/>
</dbReference>
<reference evidence="19" key="1">
    <citation type="journal article" date="2007" name="Gene">
        <title>The complete nucleotide sequence and gene organization of the mitochondrial genome of the bumblebee, Bombus ignitus (Hymenoptera: Apidae).</title>
        <authorList>
            <person name="Cha S.Y."/>
            <person name="Yoon H.J."/>
            <person name="Lee E.M."/>
            <person name="Yoon M.H."/>
            <person name="Hwang J.S."/>
            <person name="Jin B.R."/>
            <person name="Han Y.S."/>
            <person name="Kim I."/>
        </authorList>
    </citation>
    <scope>NUCLEOTIDE SEQUENCE</scope>
</reference>
<keyword evidence="7 17" id="KW-0679">Respiratory chain</keyword>
<dbReference type="InterPro" id="IPR001750">
    <property type="entry name" value="ND/Mrp_TM"/>
</dbReference>
<feature type="domain" description="NADH:quinone oxidoreductase/Mrp antiporter transmembrane" evidence="18">
    <location>
        <begin position="97"/>
        <end position="379"/>
    </location>
</feature>
<evidence type="ECO:0000259" key="18">
    <source>
        <dbReference type="Pfam" id="PF00361"/>
    </source>
</evidence>
<evidence type="ECO:0000256" key="11">
    <source>
        <dbReference type="ARBA" id="ARBA00022989"/>
    </source>
</evidence>
<feature type="transmembrane region" description="Helical" evidence="17">
    <location>
        <begin position="85"/>
        <end position="107"/>
    </location>
</feature>
<feature type="transmembrane region" description="Helical" evidence="17">
    <location>
        <begin position="127"/>
        <end position="153"/>
    </location>
</feature>
<keyword evidence="11 17" id="KW-1133">Transmembrane helix</keyword>
<evidence type="ECO:0000256" key="17">
    <source>
        <dbReference type="RuleBase" id="RU003297"/>
    </source>
</evidence>
<evidence type="ECO:0000256" key="7">
    <source>
        <dbReference type="ARBA" id="ARBA00022660"/>
    </source>
</evidence>
<dbReference type="GO" id="GO:0008137">
    <property type="term" value="F:NADH dehydrogenase (ubiquinone) activity"/>
    <property type="evidence" value="ECO:0007669"/>
    <property type="project" value="UniProtKB-UniRule"/>
</dbReference>
<comment type="catalytic activity">
    <reaction evidence="16 17">
        <text>a ubiquinone + NADH + 5 H(+)(in) = a ubiquinol + NAD(+) + 4 H(+)(out)</text>
        <dbReference type="Rhea" id="RHEA:29091"/>
        <dbReference type="Rhea" id="RHEA-COMP:9565"/>
        <dbReference type="Rhea" id="RHEA-COMP:9566"/>
        <dbReference type="ChEBI" id="CHEBI:15378"/>
        <dbReference type="ChEBI" id="CHEBI:16389"/>
        <dbReference type="ChEBI" id="CHEBI:17976"/>
        <dbReference type="ChEBI" id="CHEBI:57540"/>
        <dbReference type="ChEBI" id="CHEBI:57945"/>
        <dbReference type="EC" id="7.1.1.2"/>
    </reaction>
</comment>
<feature type="transmembrane region" description="Helical" evidence="17">
    <location>
        <begin position="7"/>
        <end position="34"/>
    </location>
</feature>
<evidence type="ECO:0000256" key="6">
    <source>
        <dbReference type="ARBA" id="ARBA00022448"/>
    </source>
</evidence>
<keyword evidence="13 17" id="KW-0830">Ubiquinone</keyword>
<evidence type="ECO:0000256" key="16">
    <source>
        <dbReference type="ARBA" id="ARBA00049551"/>
    </source>
</evidence>
<dbReference type="Pfam" id="PF00361">
    <property type="entry name" value="Proton_antipo_M"/>
    <property type="match status" value="1"/>
</dbReference>
<keyword evidence="8 17" id="KW-0812">Transmembrane</keyword>
<dbReference type="AlphaFoldDB" id="A4UAI2"/>
<feature type="transmembrane region" description="Helical" evidence="17">
    <location>
        <begin position="174"/>
        <end position="193"/>
    </location>
</feature>
<feature type="transmembrane region" description="Helical" evidence="17">
    <location>
        <begin position="54"/>
        <end position="73"/>
    </location>
</feature>
<feature type="transmembrane region" description="Helical" evidence="17">
    <location>
        <begin position="368"/>
        <end position="391"/>
    </location>
</feature>
<evidence type="ECO:0000256" key="5">
    <source>
        <dbReference type="ARBA" id="ARBA00021006"/>
    </source>
</evidence>
<feature type="transmembrane region" description="Helical" evidence="17">
    <location>
        <begin position="239"/>
        <end position="260"/>
    </location>
</feature>
<evidence type="ECO:0000313" key="19">
    <source>
        <dbReference type="EMBL" id="ABH05005.1"/>
    </source>
</evidence>
<feature type="transmembrane region" description="Helical" evidence="17">
    <location>
        <begin position="411"/>
        <end position="432"/>
    </location>
</feature>
<geneLocation type="mitochondrion" evidence="19"/>